<dbReference type="AlphaFoldDB" id="A0A177NHA6"/>
<keyword evidence="2" id="KW-1185">Reference proteome</keyword>
<evidence type="ECO:0000313" key="2">
    <source>
        <dbReference type="Proteomes" id="UP000078476"/>
    </source>
</evidence>
<name>A0A177NHA6_9GAMM</name>
<dbReference type="RefSeq" id="WP_066981312.1">
    <property type="nucleotide sequence ID" value="NZ_LUUI01000095.1"/>
</dbReference>
<comment type="caution">
    <text evidence="1">The sequence shown here is derived from an EMBL/GenBank/DDBJ whole genome shotgun (WGS) entry which is preliminary data.</text>
</comment>
<sequence>QAGLINFVIGNQLLNVTVTDGISNTPLANQAIGILRREADGSLKGIRTLNTDANGQLSLDLPGLGVDSVYVLRTQQLFGSGTVFSDDITQTGDMAFKVGNLLVKVIDGANDQAIAGQDITVMEEMIDGSLLWFTRVPTDQNGNIPLHLPKLGQGRKYVMKAQTKLDSRWVNSSLIVNSGTFEFTVGNKLLNVQMQNTLDANALANIEVTAYERLPDQTLRWFQRKTTNTQGQINFDLTGLGSGSSYVLRTNPYGTTIESKDIDKTGPFQLLAGSVAVKLHKAKTGEVIPGQSLILYEKGPTGNLIWRKSLLTDTAGVVRFDPIGLGDGRLFVVRANNLFGNSKNHYSPWFSSKGWIDFAVDPEDLDKLDDKPPVFVSFIPANNANVASQGFQLQMKVTDNQQVAKVELTLNDPVAGTFNAAANLVKGDWRFNVAKEMVTAGKLVTVTAVAYDKVGNHASLSRKFKIIKDIKPPEINASSHQTGDQIDEHGFALFGSVSDDTSVKTLLVTVTDPIRGVIEKNRELEIGASGHWGLAVSQLSRGQSVSVDLSAEDWAGNHSEKQLVLPVMTEPVSAAQLLNRITFGATPELIKELRSLGAEAFIQQQLQPNLINDSDFEAYLARVLEPETNDMIKLQHTQIARASYSKRQLLEVMTWFWENHFNTDRSKTGNDFELAENNAFRAHALGRFRDLLDASAKSPAMLLFLDNHQSQKLAPNENYARELMELHTLGVDNGYTTKDIAEVARVFTGWRVANRLFDFAPWRHDDGEKIVLGQTIPAGSGLEGGEQVLDLLASHPGTARHICSKLLMLLVTDQPVEASVASCANDFIAHADEDNQIAQVLEGILRSQAFSDTSNFHNKVKIPLEFVSGLFRQLPVTVNYGNTRNLLKGLDMHLFYFSEPTGWPEQADRWVSSGQLTQRWQFAGQAVTNRPSIYRNYWELPAQFFIDKGIETSEGVLAFLFELTLSHDYTAMEYAAAQALLTANNSENFDIHAIDADAKLRKVIALILSSPAYQLQ</sequence>
<evidence type="ECO:0008006" key="3">
    <source>
        <dbReference type="Google" id="ProtNLM"/>
    </source>
</evidence>
<proteinExistence type="predicted"/>
<reference evidence="1 2" key="1">
    <citation type="submission" date="2016-03" db="EMBL/GenBank/DDBJ databases">
        <authorList>
            <person name="Ploux O."/>
        </authorList>
    </citation>
    <scope>NUCLEOTIDE SEQUENCE [LARGE SCALE GENOMIC DNA]</scope>
    <source>
        <strain evidence="1 2">R-45370</strain>
    </source>
</reference>
<feature type="non-terminal residue" evidence="1">
    <location>
        <position position="1"/>
    </location>
</feature>
<organism evidence="1 2">
    <name type="scientific">Methylomonas lenta</name>
    <dbReference type="NCBI Taxonomy" id="980561"/>
    <lineage>
        <taxon>Bacteria</taxon>
        <taxon>Pseudomonadati</taxon>
        <taxon>Pseudomonadota</taxon>
        <taxon>Gammaproteobacteria</taxon>
        <taxon>Methylococcales</taxon>
        <taxon>Methylococcaceae</taxon>
        <taxon>Methylomonas</taxon>
    </lineage>
</organism>
<gene>
    <name evidence="1" type="ORF">A1359_08075</name>
</gene>
<dbReference type="InterPro" id="IPR013783">
    <property type="entry name" value="Ig-like_fold"/>
</dbReference>
<dbReference type="OrthoDB" id="9772295at2"/>
<accession>A0A177NHA6</accession>
<dbReference type="Proteomes" id="UP000078476">
    <property type="component" value="Unassembled WGS sequence"/>
</dbReference>
<evidence type="ECO:0000313" key="1">
    <source>
        <dbReference type="EMBL" id="OAI16589.1"/>
    </source>
</evidence>
<protein>
    <recommendedName>
        <fullName evidence="3">DUF1800 domain-containing protein</fullName>
    </recommendedName>
</protein>
<dbReference type="InterPro" id="IPR014917">
    <property type="entry name" value="DUF1800"/>
</dbReference>
<dbReference type="Pfam" id="PF08811">
    <property type="entry name" value="DUF1800"/>
    <property type="match status" value="1"/>
</dbReference>
<dbReference type="EMBL" id="LUUI01000095">
    <property type="protein sequence ID" value="OAI16589.1"/>
    <property type="molecule type" value="Genomic_DNA"/>
</dbReference>
<dbReference type="Gene3D" id="2.60.40.10">
    <property type="entry name" value="Immunoglobulins"/>
    <property type="match status" value="1"/>
</dbReference>